<evidence type="ECO:0000313" key="12">
    <source>
        <dbReference type="Proteomes" id="UP000030762"/>
    </source>
</evidence>
<dbReference type="GO" id="GO:0000978">
    <property type="term" value="F:RNA polymerase II cis-regulatory region sequence-specific DNA binding"/>
    <property type="evidence" value="ECO:0007669"/>
    <property type="project" value="TreeGrafter"/>
</dbReference>
<dbReference type="GO" id="GO:0001006">
    <property type="term" value="F:RNA polymerase III type 3 promoter sequence-specific DNA binding"/>
    <property type="evidence" value="ECO:0007669"/>
    <property type="project" value="TreeGrafter"/>
</dbReference>
<dbReference type="AlphaFoldDB" id="T0RLI0"/>
<dbReference type="PANTHER" id="PTHR46621:SF1">
    <property type="entry name" value="SNRNA-ACTIVATING PROTEIN COMPLEX SUBUNIT 4"/>
    <property type="match status" value="1"/>
</dbReference>
<evidence type="ECO:0000256" key="2">
    <source>
        <dbReference type="ARBA" id="ARBA00022737"/>
    </source>
</evidence>
<dbReference type="InParanoid" id="T0RLI0"/>
<dbReference type="Proteomes" id="UP000030762">
    <property type="component" value="Unassembled WGS sequence"/>
</dbReference>
<evidence type="ECO:0000259" key="9">
    <source>
        <dbReference type="PROSITE" id="PS51293"/>
    </source>
</evidence>
<dbReference type="InterPro" id="IPR017930">
    <property type="entry name" value="Myb_dom"/>
</dbReference>
<feature type="domain" description="HTH myb-type" evidence="10">
    <location>
        <begin position="144"/>
        <end position="194"/>
    </location>
</feature>
<dbReference type="OrthoDB" id="2143914at2759"/>
<sequence>MVMSTAKRSRPAELACDELPSASSEQRPRQEPDSEESVPTVSRWTREQDEQLNRGIEKYGTKNWKAIASMVPGRNHAQCLQRWNKVLKPGLVKGHWSFDEDDALIKLVRDVPSVQWSDISKQIPGRTAKQCRERWKNHLDPTINKGPYKSEEDVVLMNAYQELGNRWTQIAELLPGRTEDSVKMRWKVLNPHAKSKAKPGRPPLMAPPTSPPKPVAAPTPTIESPEAVTDVQSVFDDEDDGESQQVLARRASSLLESFRTHDSLLSFSSLKAEDWEVFQDLMMSDQFASAVTTRAPTEMMSIFDSFKDKSMTDDEFHRLVGVIEDPEAIMDFIQETYESVDQGREWDMPLCSCGCGETELMHQEASLAHLVLPPPVFSSQPVHFETYGSYQPHVQTNSLNEYVEDVDEVEDLMTAFHVGKRSSRR</sequence>
<dbReference type="GO" id="GO:0019185">
    <property type="term" value="C:snRNA-activating protein complex"/>
    <property type="evidence" value="ECO:0007669"/>
    <property type="project" value="TreeGrafter"/>
</dbReference>
<name>T0RLI0_SAPDV</name>
<dbReference type="SUPFAM" id="SSF46689">
    <property type="entry name" value="Homeodomain-like"/>
    <property type="match status" value="2"/>
</dbReference>
<dbReference type="InterPro" id="IPR009057">
    <property type="entry name" value="Homeodomain-like_sf"/>
</dbReference>
<dbReference type="PROSITE" id="PS51293">
    <property type="entry name" value="SANT"/>
    <property type="match status" value="1"/>
</dbReference>
<dbReference type="FunFam" id="1.10.10.60:FF:000016">
    <property type="entry name" value="Transcriptional activator Myb isoform A"/>
    <property type="match status" value="1"/>
</dbReference>
<keyword evidence="5" id="KW-0804">Transcription</keyword>
<dbReference type="InterPro" id="IPR001005">
    <property type="entry name" value="SANT/Myb"/>
</dbReference>
<dbReference type="FunFam" id="1.10.10.60:FF:000010">
    <property type="entry name" value="Transcriptional activator Myb isoform A"/>
    <property type="match status" value="1"/>
</dbReference>
<feature type="domain" description="HTH myb-type" evidence="10">
    <location>
        <begin position="43"/>
        <end position="87"/>
    </location>
</feature>
<dbReference type="STRING" id="1156394.T0RLI0"/>
<feature type="domain" description="Myb-like" evidence="8">
    <location>
        <begin position="42"/>
        <end position="87"/>
    </location>
</feature>
<dbReference type="OMA" id="CGETELM"/>
<feature type="domain" description="Myb-like" evidence="8">
    <location>
        <begin position="88"/>
        <end position="139"/>
    </location>
</feature>
<dbReference type="PROSITE" id="PS51294">
    <property type="entry name" value="HTH_MYB"/>
    <property type="match status" value="3"/>
</dbReference>
<keyword evidence="2" id="KW-0677">Repeat</keyword>
<evidence type="ECO:0000259" key="8">
    <source>
        <dbReference type="PROSITE" id="PS50090"/>
    </source>
</evidence>
<dbReference type="VEuPathDB" id="FungiDB:SDRG_09149"/>
<comment type="subcellular location">
    <subcellularLocation>
        <location evidence="1">Nucleus</location>
    </subcellularLocation>
</comment>
<dbReference type="CDD" id="cd00167">
    <property type="entry name" value="SANT"/>
    <property type="match status" value="3"/>
</dbReference>
<feature type="region of interest" description="Disordered" evidence="7">
    <location>
        <begin position="191"/>
        <end position="223"/>
    </location>
</feature>
<dbReference type="GO" id="GO:0005634">
    <property type="term" value="C:nucleus"/>
    <property type="evidence" value="ECO:0007669"/>
    <property type="project" value="UniProtKB-SubCell"/>
</dbReference>
<evidence type="ECO:0000256" key="5">
    <source>
        <dbReference type="ARBA" id="ARBA00023163"/>
    </source>
</evidence>
<proteinExistence type="predicted"/>
<reference evidence="11 12" key="1">
    <citation type="submission" date="2012-04" db="EMBL/GenBank/DDBJ databases">
        <title>The Genome Sequence of Saprolegnia declina VS20.</title>
        <authorList>
            <consortium name="The Broad Institute Genome Sequencing Platform"/>
            <person name="Russ C."/>
            <person name="Nusbaum C."/>
            <person name="Tyler B."/>
            <person name="van West P."/>
            <person name="Dieguez-Uribeondo J."/>
            <person name="de Bruijn I."/>
            <person name="Tripathy S."/>
            <person name="Jiang R."/>
            <person name="Young S.K."/>
            <person name="Zeng Q."/>
            <person name="Gargeya S."/>
            <person name="Fitzgerald M."/>
            <person name="Haas B."/>
            <person name="Abouelleil A."/>
            <person name="Alvarado L."/>
            <person name="Arachchi H.M."/>
            <person name="Berlin A."/>
            <person name="Chapman S.B."/>
            <person name="Goldberg J."/>
            <person name="Griggs A."/>
            <person name="Gujja S."/>
            <person name="Hansen M."/>
            <person name="Howarth C."/>
            <person name="Imamovic A."/>
            <person name="Larimer J."/>
            <person name="McCowen C."/>
            <person name="Montmayeur A."/>
            <person name="Murphy C."/>
            <person name="Neiman D."/>
            <person name="Pearson M."/>
            <person name="Priest M."/>
            <person name="Roberts A."/>
            <person name="Saif S."/>
            <person name="Shea T."/>
            <person name="Sisk P."/>
            <person name="Sykes S."/>
            <person name="Wortman J."/>
            <person name="Nusbaum C."/>
            <person name="Birren B."/>
        </authorList>
    </citation>
    <scope>NUCLEOTIDE SEQUENCE [LARGE SCALE GENOMIC DNA]</scope>
    <source>
        <strain evidence="11 12">VS20</strain>
    </source>
</reference>
<dbReference type="SMART" id="SM00717">
    <property type="entry name" value="SANT"/>
    <property type="match status" value="3"/>
</dbReference>
<dbReference type="InterPro" id="IPR051575">
    <property type="entry name" value="Myb-like_DNA-bd"/>
</dbReference>
<dbReference type="PANTHER" id="PTHR46621">
    <property type="entry name" value="SNRNA-ACTIVATING PROTEIN COMPLEX SUBUNIT 4"/>
    <property type="match status" value="1"/>
</dbReference>
<evidence type="ECO:0000313" key="11">
    <source>
        <dbReference type="EMBL" id="EQC33163.1"/>
    </source>
</evidence>
<dbReference type="GO" id="GO:0042796">
    <property type="term" value="P:snRNA transcription by RNA polymerase III"/>
    <property type="evidence" value="ECO:0007669"/>
    <property type="project" value="TreeGrafter"/>
</dbReference>
<feature type="compositionally biased region" description="Pro residues" evidence="7">
    <location>
        <begin position="200"/>
        <end position="217"/>
    </location>
</feature>
<keyword evidence="4" id="KW-0238">DNA-binding</keyword>
<keyword evidence="12" id="KW-1185">Reference proteome</keyword>
<feature type="domain" description="Myb-like" evidence="8">
    <location>
        <begin position="140"/>
        <end position="190"/>
    </location>
</feature>
<dbReference type="Pfam" id="PF00249">
    <property type="entry name" value="Myb_DNA-binding"/>
    <property type="match status" value="1"/>
</dbReference>
<evidence type="ECO:0008006" key="13">
    <source>
        <dbReference type="Google" id="ProtNLM"/>
    </source>
</evidence>
<dbReference type="GO" id="GO:0042795">
    <property type="term" value="P:snRNA transcription by RNA polymerase II"/>
    <property type="evidence" value="ECO:0007669"/>
    <property type="project" value="TreeGrafter"/>
</dbReference>
<dbReference type="Pfam" id="PF13921">
    <property type="entry name" value="Myb_DNA-bind_6"/>
    <property type="match status" value="1"/>
</dbReference>
<accession>T0RLI0</accession>
<keyword evidence="3" id="KW-0805">Transcription regulation</keyword>
<dbReference type="PROSITE" id="PS50090">
    <property type="entry name" value="MYB_LIKE"/>
    <property type="match status" value="3"/>
</dbReference>
<dbReference type="InterPro" id="IPR017884">
    <property type="entry name" value="SANT_dom"/>
</dbReference>
<feature type="region of interest" description="Disordered" evidence="7">
    <location>
        <begin position="1"/>
        <end position="48"/>
    </location>
</feature>
<feature type="domain" description="SANT" evidence="9">
    <location>
        <begin position="39"/>
        <end position="81"/>
    </location>
</feature>
<dbReference type="RefSeq" id="XP_008613286.1">
    <property type="nucleotide sequence ID" value="XM_008615064.1"/>
</dbReference>
<evidence type="ECO:0000256" key="1">
    <source>
        <dbReference type="ARBA" id="ARBA00004123"/>
    </source>
</evidence>
<feature type="domain" description="HTH myb-type" evidence="10">
    <location>
        <begin position="88"/>
        <end position="143"/>
    </location>
</feature>
<dbReference type="Gene3D" id="1.10.10.60">
    <property type="entry name" value="Homeodomain-like"/>
    <property type="match status" value="3"/>
</dbReference>
<evidence type="ECO:0000259" key="10">
    <source>
        <dbReference type="PROSITE" id="PS51294"/>
    </source>
</evidence>
<evidence type="ECO:0000256" key="3">
    <source>
        <dbReference type="ARBA" id="ARBA00023015"/>
    </source>
</evidence>
<dbReference type="GeneID" id="19949876"/>
<gene>
    <name evidence="11" type="ORF">SDRG_09149</name>
</gene>
<dbReference type="eggNOG" id="KOG0048">
    <property type="taxonomic scope" value="Eukaryota"/>
</dbReference>
<dbReference type="EMBL" id="JH767160">
    <property type="protein sequence ID" value="EQC33163.1"/>
    <property type="molecule type" value="Genomic_DNA"/>
</dbReference>
<organism evidence="11 12">
    <name type="scientific">Saprolegnia diclina (strain VS20)</name>
    <dbReference type="NCBI Taxonomy" id="1156394"/>
    <lineage>
        <taxon>Eukaryota</taxon>
        <taxon>Sar</taxon>
        <taxon>Stramenopiles</taxon>
        <taxon>Oomycota</taxon>
        <taxon>Saprolegniomycetes</taxon>
        <taxon>Saprolegniales</taxon>
        <taxon>Saprolegniaceae</taxon>
        <taxon>Saprolegnia</taxon>
    </lineage>
</organism>
<evidence type="ECO:0000256" key="6">
    <source>
        <dbReference type="ARBA" id="ARBA00023242"/>
    </source>
</evidence>
<evidence type="ECO:0000256" key="7">
    <source>
        <dbReference type="SAM" id="MobiDB-lite"/>
    </source>
</evidence>
<evidence type="ECO:0000256" key="4">
    <source>
        <dbReference type="ARBA" id="ARBA00023125"/>
    </source>
</evidence>
<keyword evidence="6" id="KW-0539">Nucleus</keyword>
<protein>
    <recommendedName>
        <fullName evidence="13">Myb-like DNA-binding protein</fullName>
    </recommendedName>
</protein>